<protein>
    <submittedName>
        <fullName evidence="2">Transposase</fullName>
    </submittedName>
</protein>
<reference evidence="2" key="2">
    <citation type="journal article" date="2014" name="ISME J.">
        <title>Microbial stratification in low pH oxic and suboxic macroscopic growths along an acid mine drainage.</title>
        <authorList>
            <person name="Mendez-Garcia C."/>
            <person name="Mesa V."/>
            <person name="Sprenger R.R."/>
            <person name="Richter M."/>
            <person name="Diez M.S."/>
            <person name="Solano J."/>
            <person name="Bargiela R."/>
            <person name="Golyshina O.V."/>
            <person name="Manteca A."/>
            <person name="Ramos J.L."/>
            <person name="Gallego J.R."/>
            <person name="Llorente I."/>
            <person name="Martins Dos Santos V.A."/>
            <person name="Jensen O.N."/>
            <person name="Pelaez A.I."/>
            <person name="Sanchez J."/>
            <person name="Ferrer M."/>
        </authorList>
    </citation>
    <scope>NUCLEOTIDE SEQUENCE</scope>
</reference>
<dbReference type="EMBL" id="AUZX01011399">
    <property type="protein sequence ID" value="EQD43749.1"/>
    <property type="molecule type" value="Genomic_DNA"/>
</dbReference>
<sequence length="210" mass="24153">PPQFWNYAARVDQVEVTLKRPGRGRPKKGDAPLREMRYRAILTLGARQEAAIQQEKDRLSTFVLISNVPKEGKPAADILRDYHGQFLAEQNWCFIKVPWHLSPIFLKLPHRVEAFAYVLLFALIIYRLIQHRARAALATDPVQKKMLLPGKIWRDTPTSEQLLDMLQTVQVIVSPGAFGRTQRTLGRIRPEVRRIFDLLRVNPQTLATVT</sequence>
<proteinExistence type="predicted"/>
<feature type="non-terminal residue" evidence="2">
    <location>
        <position position="1"/>
    </location>
</feature>
<name>T1ASP0_9ZZZZ</name>
<accession>T1ASP0</accession>
<gene>
    <name evidence="2" type="ORF">B1A_15538</name>
</gene>
<keyword evidence="1" id="KW-0472">Membrane</keyword>
<evidence type="ECO:0000313" key="2">
    <source>
        <dbReference type="EMBL" id="EQD43749.1"/>
    </source>
</evidence>
<dbReference type="AlphaFoldDB" id="T1ASP0"/>
<reference evidence="2" key="1">
    <citation type="submission" date="2013-08" db="EMBL/GenBank/DDBJ databases">
        <authorList>
            <person name="Mendez C."/>
            <person name="Richter M."/>
            <person name="Ferrer M."/>
            <person name="Sanchez J."/>
        </authorList>
    </citation>
    <scope>NUCLEOTIDE SEQUENCE</scope>
</reference>
<evidence type="ECO:0000256" key="1">
    <source>
        <dbReference type="SAM" id="Phobius"/>
    </source>
</evidence>
<keyword evidence="1" id="KW-1133">Transmembrane helix</keyword>
<keyword evidence="1" id="KW-0812">Transmembrane</keyword>
<feature type="transmembrane region" description="Helical" evidence="1">
    <location>
        <begin position="112"/>
        <end position="129"/>
    </location>
</feature>
<organism evidence="2">
    <name type="scientific">mine drainage metagenome</name>
    <dbReference type="NCBI Taxonomy" id="410659"/>
    <lineage>
        <taxon>unclassified sequences</taxon>
        <taxon>metagenomes</taxon>
        <taxon>ecological metagenomes</taxon>
    </lineage>
</organism>
<comment type="caution">
    <text evidence="2">The sequence shown here is derived from an EMBL/GenBank/DDBJ whole genome shotgun (WGS) entry which is preliminary data.</text>
</comment>